<evidence type="ECO:0000256" key="10">
    <source>
        <dbReference type="PIRSR" id="PIRSR617736-2"/>
    </source>
</evidence>
<feature type="active site" description="Nucleophile" evidence="9 11">
    <location>
        <position position="357"/>
    </location>
</feature>
<evidence type="ECO:0000256" key="9">
    <source>
        <dbReference type="PIRSR" id="PIRSR617736-1"/>
    </source>
</evidence>
<dbReference type="NCBIfam" id="TIGR03356">
    <property type="entry name" value="BGL"/>
    <property type="match status" value="1"/>
</dbReference>
<dbReference type="InterPro" id="IPR001360">
    <property type="entry name" value="Glyco_hydro_1"/>
</dbReference>
<dbReference type="Pfam" id="PF00232">
    <property type="entry name" value="Glyco_hydro_1"/>
    <property type="match status" value="1"/>
</dbReference>
<dbReference type="PROSITE" id="PS00653">
    <property type="entry name" value="GLYCOSYL_HYDROL_F1_2"/>
    <property type="match status" value="1"/>
</dbReference>
<evidence type="ECO:0000256" key="2">
    <source>
        <dbReference type="ARBA" id="ARBA00010838"/>
    </source>
</evidence>
<keyword evidence="8" id="KW-0624">Polysaccharide degradation</keyword>
<proteinExistence type="inferred from homology"/>
<dbReference type="PROSITE" id="PS00572">
    <property type="entry name" value="GLYCOSYL_HYDROL_F1_1"/>
    <property type="match status" value="1"/>
</dbReference>
<protein>
    <recommendedName>
        <fullName evidence="3 12">Beta-glucosidase</fullName>
        <ecNumber evidence="3 12">3.2.1.21</ecNumber>
    </recommendedName>
</protein>
<keyword evidence="6" id="KW-0119">Carbohydrate metabolism</keyword>
<dbReference type="GO" id="GO:0008422">
    <property type="term" value="F:beta-glucosidase activity"/>
    <property type="evidence" value="ECO:0007669"/>
    <property type="project" value="UniProtKB-EC"/>
</dbReference>
<dbReference type="RefSeq" id="WP_109732874.1">
    <property type="nucleotide sequence ID" value="NZ_BAAACK010000005.1"/>
</dbReference>
<comment type="caution">
    <text evidence="13">The sequence shown here is derived from an EMBL/GenBank/DDBJ whole genome shotgun (WGS) entry which is preliminary data.</text>
</comment>
<name>A0A2Y9BJB4_9FIRM</name>
<keyword evidence="5" id="KW-0136">Cellulose degradation</keyword>
<dbReference type="GO" id="GO:0005829">
    <property type="term" value="C:cytosol"/>
    <property type="evidence" value="ECO:0007669"/>
    <property type="project" value="TreeGrafter"/>
</dbReference>
<evidence type="ECO:0000256" key="5">
    <source>
        <dbReference type="ARBA" id="ARBA00023001"/>
    </source>
</evidence>
<dbReference type="InterPro" id="IPR017736">
    <property type="entry name" value="Glyco_hydro_1_beta-glucosidase"/>
</dbReference>
<accession>A0A2Y9BJB4</accession>
<reference evidence="13 14" key="1">
    <citation type="submission" date="2018-05" db="EMBL/GenBank/DDBJ databases">
        <title>The Hungate 1000. A catalogue of reference genomes from the rumen microbiome.</title>
        <authorList>
            <person name="Kelly W."/>
        </authorList>
    </citation>
    <scope>NUCLEOTIDE SEQUENCE [LARGE SCALE GENOMIC DNA]</scope>
    <source>
        <strain evidence="13 14">NLAE-zl-C242</strain>
    </source>
</reference>
<keyword evidence="4 12" id="KW-0378">Hydrolase</keyword>
<gene>
    <name evidence="13" type="ORF">A8806_113128</name>
</gene>
<dbReference type="GO" id="GO:0030245">
    <property type="term" value="P:cellulose catabolic process"/>
    <property type="evidence" value="ECO:0007669"/>
    <property type="project" value="UniProtKB-KW"/>
</dbReference>
<comment type="catalytic activity">
    <reaction evidence="1 12">
        <text>Hydrolysis of terminal, non-reducing beta-D-glucosyl residues with release of beta-D-glucose.</text>
        <dbReference type="EC" id="3.2.1.21"/>
    </reaction>
</comment>
<keyword evidence="14" id="KW-1185">Reference proteome</keyword>
<keyword evidence="7 12" id="KW-0326">Glycosidase</keyword>
<dbReference type="Proteomes" id="UP000245845">
    <property type="component" value="Unassembled WGS sequence"/>
</dbReference>
<evidence type="ECO:0000256" key="1">
    <source>
        <dbReference type="ARBA" id="ARBA00000448"/>
    </source>
</evidence>
<dbReference type="PRINTS" id="PR00131">
    <property type="entry name" value="GLHYDRLASE1"/>
</dbReference>
<dbReference type="SUPFAM" id="SSF51445">
    <property type="entry name" value="(Trans)glycosidases"/>
    <property type="match status" value="1"/>
</dbReference>
<feature type="binding site" evidence="10">
    <location>
        <position position="404"/>
    </location>
    <ligand>
        <name>substrate</name>
    </ligand>
</feature>
<dbReference type="EMBL" id="QGDL01000013">
    <property type="protein sequence ID" value="PWJ23694.1"/>
    <property type="molecule type" value="Genomic_DNA"/>
</dbReference>
<dbReference type="FunFam" id="3.20.20.80:FF:000004">
    <property type="entry name" value="Beta-glucosidase 6-phospho-beta-glucosidase"/>
    <property type="match status" value="1"/>
</dbReference>
<feature type="active site" description="Proton donor" evidence="9">
    <location>
        <position position="163"/>
    </location>
</feature>
<evidence type="ECO:0000256" key="12">
    <source>
        <dbReference type="RuleBase" id="RU361175"/>
    </source>
</evidence>
<evidence type="ECO:0000256" key="6">
    <source>
        <dbReference type="ARBA" id="ARBA00023277"/>
    </source>
</evidence>
<sequence length="460" mass="52230">MAFQKDFLWGSATSSYQIEGAAYEDGRGMTVWEDFCSRPGKIMEGHDGDVACDHYHRYREDIALMAEMGIKAYRFSIAWSRILPQGTGKINEKGMAFYSNLVDELLSYDIVPLVTLFHWDLPYTLYQKGGWQNPESVGWFAEYASAVAKGLGDRVKHFITFNEPQCFIGLGHVTCEHAPGNKMSKRAVLEMAHNVLLAHGTAVQAIRSIVPDAKIGYAPTSTVPVPVSESKEDIEAARNAYFGFGADADNYVWSTSWWSDPVILGHYPEEGLRLFEESLPHIGQDDMKTICQPLDFYGQNIYHGYPVGSDGKGGCIREKRKAGYPRTAIGWAVVPESLYWGPKFLYERYHLPIIITENGLSCHDWVSADQKVHDPARIDFMYRYLWELNRASREGVEVAGYCAWSFMDNFEWAKGYTERFGMVYVDYQTQKRIPKDSAYWYRDLIRSGGALLDGQKPEGF</sequence>
<dbReference type="InterPro" id="IPR018120">
    <property type="entry name" value="Glyco_hydro_1_AS"/>
</dbReference>
<feature type="binding site" evidence="10">
    <location>
        <position position="17"/>
    </location>
    <ligand>
        <name>substrate</name>
    </ligand>
</feature>
<evidence type="ECO:0000313" key="13">
    <source>
        <dbReference type="EMBL" id="PWJ23694.1"/>
    </source>
</evidence>
<feature type="binding site" evidence="10">
    <location>
        <begin position="411"/>
        <end position="412"/>
    </location>
    <ligand>
        <name>substrate</name>
    </ligand>
</feature>
<feature type="binding site" evidence="10">
    <location>
        <position position="118"/>
    </location>
    <ligand>
        <name>substrate</name>
    </ligand>
</feature>
<organism evidence="13 14">
    <name type="scientific">Faecalicatena orotica</name>
    <dbReference type="NCBI Taxonomy" id="1544"/>
    <lineage>
        <taxon>Bacteria</taxon>
        <taxon>Bacillati</taxon>
        <taxon>Bacillota</taxon>
        <taxon>Clostridia</taxon>
        <taxon>Lachnospirales</taxon>
        <taxon>Lachnospiraceae</taxon>
        <taxon>Faecalicatena</taxon>
    </lineage>
</organism>
<dbReference type="PANTHER" id="PTHR10353">
    <property type="entry name" value="GLYCOSYL HYDROLASE"/>
    <property type="match status" value="1"/>
</dbReference>
<dbReference type="Gene3D" id="3.20.20.80">
    <property type="entry name" value="Glycosidases"/>
    <property type="match status" value="1"/>
</dbReference>
<dbReference type="InterPro" id="IPR017853">
    <property type="entry name" value="GH"/>
</dbReference>
<evidence type="ECO:0000256" key="8">
    <source>
        <dbReference type="ARBA" id="ARBA00023326"/>
    </source>
</evidence>
<dbReference type="EC" id="3.2.1.21" evidence="3 12"/>
<feature type="binding site" evidence="10">
    <location>
        <position position="302"/>
    </location>
    <ligand>
        <name>substrate</name>
    </ligand>
</feature>
<evidence type="ECO:0000313" key="14">
    <source>
        <dbReference type="Proteomes" id="UP000245845"/>
    </source>
</evidence>
<feature type="binding site" evidence="10">
    <location>
        <position position="162"/>
    </location>
    <ligand>
        <name>substrate</name>
    </ligand>
</feature>
<dbReference type="PANTHER" id="PTHR10353:SF36">
    <property type="entry name" value="LP05116P"/>
    <property type="match status" value="1"/>
</dbReference>
<evidence type="ECO:0000256" key="11">
    <source>
        <dbReference type="PROSITE-ProRule" id="PRU10055"/>
    </source>
</evidence>
<evidence type="ECO:0000256" key="4">
    <source>
        <dbReference type="ARBA" id="ARBA00022801"/>
    </source>
</evidence>
<evidence type="ECO:0000256" key="3">
    <source>
        <dbReference type="ARBA" id="ARBA00012744"/>
    </source>
</evidence>
<evidence type="ECO:0000256" key="7">
    <source>
        <dbReference type="ARBA" id="ARBA00023295"/>
    </source>
</evidence>
<dbReference type="InterPro" id="IPR033132">
    <property type="entry name" value="GH_1_N_CS"/>
</dbReference>
<comment type="similarity">
    <text evidence="2 12">Belongs to the glycosyl hydrolase 1 family.</text>
</comment>
<dbReference type="AlphaFoldDB" id="A0A2Y9BJB4"/>
<dbReference type="OrthoDB" id="2339329at2"/>